<evidence type="ECO:0000259" key="2">
    <source>
        <dbReference type="Pfam" id="PF03313"/>
    </source>
</evidence>
<name>A0A1T5MAJ7_9FIRM</name>
<reference evidence="3 4" key="1">
    <citation type="submission" date="2017-02" db="EMBL/GenBank/DDBJ databases">
        <authorList>
            <person name="Peterson S.W."/>
        </authorList>
    </citation>
    <scope>NUCLEOTIDE SEQUENCE [LARGE SCALE GENOMIC DNA]</scope>
    <source>
        <strain evidence="3 4">M1</strain>
    </source>
</reference>
<dbReference type="OrthoDB" id="41906at2"/>
<dbReference type="PANTHER" id="PTHR30501">
    <property type="entry name" value="UPF0597 PROTEIN YHAM"/>
    <property type="match status" value="1"/>
</dbReference>
<dbReference type="InterPro" id="IPR005130">
    <property type="entry name" value="Ser_deHydtase-like_asu"/>
</dbReference>
<protein>
    <recommendedName>
        <fullName evidence="1">UPF0597 protein SAMN02194393_04269</fullName>
    </recommendedName>
</protein>
<sequence length="426" mass="46036">MSIDRDKYKMYISILKEELLPATGCTEPIAIAYASAKACEVLGDFPEKIVVKCSGNIIKNAKSVVVPNTGNLKGIKAAALAGVVSGDASREMQVLEALRPLDIDKVKELMDDNMCDVEIIENDANLHIIVKAINEEHEAIVEIIHTHTNISKIEKDGQVIFEKEYERDDFNAPLSDRSVLNVKDIYEFANTVDIDDIQELLDRQIEYNLNIAMEGLNSNYGANIGKILLKFYGDDVFTKVKAYTSAGSDARMSGCSMPVVTNSGSGNQGMTTSLPIIIYAQEKGIQKEKMYRALVLANLISIHQKTGIGRLSAYCGAVSAACGSGTGITYLEDGTLDQIEKTITNTLANVSGIVCDGAKASCAAKIASSLDAAIMAHFLAMSNIAFDVDSGIVKETVEDTISAVGRLGRNGMKETDIEVLKIMLNK</sequence>
<evidence type="ECO:0000313" key="3">
    <source>
        <dbReference type="EMBL" id="SKC84868.1"/>
    </source>
</evidence>
<dbReference type="RefSeq" id="WP_079494460.1">
    <property type="nucleotide sequence ID" value="NZ_FUZT01000012.1"/>
</dbReference>
<dbReference type="AlphaFoldDB" id="A0A1T5MAJ7"/>
<dbReference type="Proteomes" id="UP000190285">
    <property type="component" value="Unassembled WGS sequence"/>
</dbReference>
<evidence type="ECO:0000313" key="4">
    <source>
        <dbReference type="Proteomes" id="UP000190285"/>
    </source>
</evidence>
<evidence type="ECO:0000256" key="1">
    <source>
        <dbReference type="HAMAP-Rule" id="MF_01845"/>
    </source>
</evidence>
<dbReference type="InterPro" id="IPR021144">
    <property type="entry name" value="UPF0597"/>
</dbReference>
<keyword evidence="4" id="KW-1185">Reference proteome</keyword>
<dbReference type="PIRSF" id="PIRSF006054">
    <property type="entry name" value="UCP006054"/>
    <property type="match status" value="1"/>
</dbReference>
<dbReference type="EMBL" id="FUZT01000012">
    <property type="protein sequence ID" value="SKC84868.1"/>
    <property type="molecule type" value="Genomic_DNA"/>
</dbReference>
<feature type="domain" description="Serine dehydratase-like alpha subunit" evidence="2">
    <location>
        <begin position="143"/>
        <end position="421"/>
    </location>
</feature>
<organism evidence="3 4">
    <name type="scientific">Maledivibacter halophilus</name>
    <dbReference type="NCBI Taxonomy" id="36842"/>
    <lineage>
        <taxon>Bacteria</taxon>
        <taxon>Bacillati</taxon>
        <taxon>Bacillota</taxon>
        <taxon>Clostridia</taxon>
        <taxon>Peptostreptococcales</taxon>
        <taxon>Caminicellaceae</taxon>
        <taxon>Maledivibacter</taxon>
    </lineage>
</organism>
<accession>A0A1T5MAJ7</accession>
<dbReference type="PANTHER" id="PTHR30501:SF2">
    <property type="entry name" value="UPF0597 PROTEIN YHAM"/>
    <property type="match status" value="1"/>
</dbReference>
<dbReference type="HAMAP" id="MF_01845">
    <property type="entry name" value="UPF0597"/>
    <property type="match status" value="1"/>
</dbReference>
<dbReference type="Pfam" id="PF03313">
    <property type="entry name" value="SDH_alpha"/>
    <property type="match status" value="1"/>
</dbReference>
<dbReference type="STRING" id="36842.SAMN02194393_04269"/>
<dbReference type="GO" id="GO:0080146">
    <property type="term" value="F:L-cysteine desulfhydrase activity"/>
    <property type="evidence" value="ECO:0007669"/>
    <property type="project" value="TreeGrafter"/>
</dbReference>
<dbReference type="GO" id="GO:0019450">
    <property type="term" value="P:L-cysteine catabolic process to pyruvate"/>
    <property type="evidence" value="ECO:0007669"/>
    <property type="project" value="TreeGrafter"/>
</dbReference>
<comment type="similarity">
    <text evidence="1">Belongs to the UPF0597 family.</text>
</comment>
<proteinExistence type="inferred from homology"/>
<gene>
    <name evidence="3" type="ORF">SAMN02194393_04269</name>
</gene>